<reference evidence="9" key="1">
    <citation type="submission" date="2022-07" db="EMBL/GenBank/DDBJ databases">
        <title>Phylogenomic reconstructions and comparative analyses of Kickxellomycotina fungi.</title>
        <authorList>
            <person name="Reynolds N.K."/>
            <person name="Stajich J.E."/>
            <person name="Barry K."/>
            <person name="Grigoriev I.V."/>
            <person name="Crous P."/>
            <person name="Smith M.E."/>
        </authorList>
    </citation>
    <scope>NUCLEOTIDE SEQUENCE</scope>
    <source>
        <strain evidence="9">NBRC 100468</strain>
    </source>
</reference>
<dbReference type="PANTHER" id="PTHR13437:SF2">
    <property type="entry name" value="NUCLEOPORIN P58_P45"/>
    <property type="match status" value="1"/>
</dbReference>
<evidence type="ECO:0000256" key="6">
    <source>
        <dbReference type="ARBA" id="ARBA00023132"/>
    </source>
</evidence>
<evidence type="ECO:0000256" key="8">
    <source>
        <dbReference type="SAM" id="MobiDB-lite"/>
    </source>
</evidence>
<evidence type="ECO:0000256" key="5">
    <source>
        <dbReference type="ARBA" id="ARBA00023010"/>
    </source>
</evidence>
<evidence type="ECO:0000313" key="10">
    <source>
        <dbReference type="Proteomes" id="UP001150538"/>
    </source>
</evidence>
<keyword evidence="7" id="KW-0539">Nucleus</keyword>
<keyword evidence="6" id="KW-0906">Nuclear pore complex</keyword>
<dbReference type="GO" id="GO:0008139">
    <property type="term" value="F:nuclear localization sequence binding"/>
    <property type="evidence" value="ECO:0007669"/>
    <property type="project" value="InterPro"/>
</dbReference>
<dbReference type="GO" id="GO:0005643">
    <property type="term" value="C:nuclear pore"/>
    <property type="evidence" value="ECO:0007669"/>
    <property type="project" value="UniProtKB-SubCell"/>
</dbReference>
<dbReference type="GO" id="GO:0017056">
    <property type="term" value="F:structural constituent of nuclear pore"/>
    <property type="evidence" value="ECO:0007669"/>
    <property type="project" value="InterPro"/>
</dbReference>
<dbReference type="InterPro" id="IPR024882">
    <property type="entry name" value="NUP58/p45/49"/>
</dbReference>
<keyword evidence="3" id="KW-0509">mRNA transport</keyword>
<evidence type="ECO:0000256" key="2">
    <source>
        <dbReference type="ARBA" id="ARBA00022448"/>
    </source>
</evidence>
<dbReference type="AlphaFoldDB" id="A0A9W8DL15"/>
<keyword evidence="5" id="KW-0811">Translocation</keyword>
<name>A0A9W8DL15_9FUNG</name>
<evidence type="ECO:0000256" key="3">
    <source>
        <dbReference type="ARBA" id="ARBA00022816"/>
    </source>
</evidence>
<dbReference type="EMBL" id="JANBPU010000192">
    <property type="protein sequence ID" value="KAJ1914541.1"/>
    <property type="molecule type" value="Genomic_DNA"/>
</dbReference>
<gene>
    <name evidence="9" type="ORF">H4219_004733</name>
</gene>
<dbReference type="GO" id="GO:0015031">
    <property type="term" value="P:protein transport"/>
    <property type="evidence" value="ECO:0007669"/>
    <property type="project" value="UniProtKB-KW"/>
</dbReference>
<keyword evidence="10" id="KW-1185">Reference proteome</keyword>
<feature type="region of interest" description="Disordered" evidence="8">
    <location>
        <begin position="109"/>
        <end position="158"/>
    </location>
</feature>
<dbReference type="PANTHER" id="PTHR13437">
    <property type="entry name" value="NUCLEOPORIN P58/P45 NUCLEOPORIN-LIKE PROTEIN 1"/>
    <property type="match status" value="1"/>
</dbReference>
<comment type="caution">
    <text evidence="9">The sequence shown here is derived from an EMBL/GenBank/DDBJ whole genome shotgun (WGS) entry which is preliminary data.</text>
</comment>
<evidence type="ECO:0000256" key="4">
    <source>
        <dbReference type="ARBA" id="ARBA00022927"/>
    </source>
</evidence>
<feature type="non-terminal residue" evidence="9">
    <location>
        <position position="1"/>
    </location>
</feature>
<proteinExistence type="predicted"/>
<dbReference type="Proteomes" id="UP001150538">
    <property type="component" value="Unassembled WGS sequence"/>
</dbReference>
<evidence type="ECO:0000256" key="7">
    <source>
        <dbReference type="ARBA" id="ARBA00023242"/>
    </source>
</evidence>
<keyword evidence="2" id="KW-0813">Transport</keyword>
<protein>
    <submittedName>
        <fullName evidence="9">Uncharacterized protein</fullName>
    </submittedName>
</protein>
<keyword evidence="4" id="KW-0653">Protein transport</keyword>
<dbReference type="Gene3D" id="6.10.140.1350">
    <property type="match status" value="1"/>
</dbReference>
<comment type="subcellular location">
    <subcellularLocation>
        <location evidence="1">Nucleus</location>
        <location evidence="1">Nuclear pore complex</location>
    </subcellularLocation>
</comment>
<evidence type="ECO:0000313" key="9">
    <source>
        <dbReference type="EMBL" id="KAJ1914541.1"/>
    </source>
</evidence>
<dbReference type="GO" id="GO:0051028">
    <property type="term" value="P:mRNA transport"/>
    <property type="evidence" value="ECO:0007669"/>
    <property type="project" value="UniProtKB-KW"/>
</dbReference>
<feature type="region of interest" description="Disordered" evidence="8">
    <location>
        <begin position="379"/>
        <end position="408"/>
    </location>
</feature>
<feature type="compositionally biased region" description="Low complexity" evidence="8">
    <location>
        <begin position="393"/>
        <end position="408"/>
    </location>
</feature>
<accession>A0A9W8DL15</accession>
<dbReference type="OrthoDB" id="2538017at2759"/>
<evidence type="ECO:0000256" key="1">
    <source>
        <dbReference type="ARBA" id="ARBA00004567"/>
    </source>
</evidence>
<feature type="compositionally biased region" description="Low complexity" evidence="8">
    <location>
        <begin position="109"/>
        <end position="148"/>
    </location>
</feature>
<organism evidence="9 10">
    <name type="scientific">Mycoemilia scoparia</name>
    <dbReference type="NCBI Taxonomy" id="417184"/>
    <lineage>
        <taxon>Eukaryota</taxon>
        <taxon>Fungi</taxon>
        <taxon>Fungi incertae sedis</taxon>
        <taxon>Zoopagomycota</taxon>
        <taxon>Kickxellomycotina</taxon>
        <taxon>Kickxellomycetes</taxon>
        <taxon>Kickxellales</taxon>
        <taxon>Kickxellaceae</taxon>
        <taxon>Mycoemilia</taxon>
    </lineage>
</organism>
<sequence length="482" mass="51007">YILKMFSGFNNTSLASTATPSLTITGASNNTNTTSTGGFGFGSTGAAGGGGSGTSTSTGGSLFGSSVSTSKPANSSFSLFGSNTSANTNTATSASGTTGLGGGLFGSTSASTGAAPTTSTSGGSLFGSSTTNTGFGNTTNTTNATGGAIPSLTAGTSVPQNLSRKSKYVDLPEQLRKTLLDIENTKKQIITTGEQLKDSSGVQMEKTIKQVNKEINIQKQNLSIVKRAMGQDLQQIGQVKDQVNECLRDMERAVSVISQAVDSPYGGGNSQGPTPLLVALEQLHQHQLLKQQQQDAGIDNSNANNLTSFDIQAMKDKGLSAMLLDPAELSRRVQMVLLNSDITTEYFWKWMNQVEVKLQMLDSRICELQKHVDSVLSHHEMNHNSNNGGGSDSGSYGSQSMYSAGSSGAANNPKIITDVMRNQYTTFMALAGKLAGIKEDANRLKQKLGIRDQNQQQNQSYQQLKLQQQHLQKVTNSMNNIF</sequence>